<dbReference type="EMBL" id="CP006996">
    <property type="protein sequence ID" value="AHD21885.1"/>
    <property type="molecule type" value="Genomic_DNA"/>
</dbReference>
<evidence type="ECO:0000313" key="1">
    <source>
        <dbReference type="EMBL" id="AHD21157.1"/>
    </source>
</evidence>
<gene>
    <name evidence="1" type="ORF">Y013_10985</name>
    <name evidence="2" type="ORF">Y013_15105</name>
</gene>
<protein>
    <submittedName>
        <fullName evidence="2">Uncharacterized protein</fullName>
    </submittedName>
</protein>
<organism evidence="2 3">
    <name type="scientific">Rhodococcus pyridinivorans SB3094</name>
    <dbReference type="NCBI Taxonomy" id="1435356"/>
    <lineage>
        <taxon>Bacteria</taxon>
        <taxon>Bacillati</taxon>
        <taxon>Actinomycetota</taxon>
        <taxon>Actinomycetes</taxon>
        <taxon>Mycobacteriales</taxon>
        <taxon>Nocardiaceae</taxon>
        <taxon>Rhodococcus</taxon>
    </lineage>
</organism>
<dbReference type="PATRIC" id="fig|1435356.3.peg.2203"/>
<dbReference type="HOGENOM" id="CLU_3122112_0_0_11"/>
<dbReference type="Proteomes" id="UP000018781">
    <property type="component" value="Chromosome"/>
</dbReference>
<dbReference type="EMBL" id="CP006996">
    <property type="protein sequence ID" value="AHD21157.1"/>
    <property type="molecule type" value="Genomic_DNA"/>
</dbReference>
<proteinExistence type="predicted"/>
<evidence type="ECO:0000313" key="3">
    <source>
        <dbReference type="Proteomes" id="UP000018781"/>
    </source>
</evidence>
<dbReference type="KEGG" id="rpy:Y013_15105"/>
<evidence type="ECO:0000313" key="2">
    <source>
        <dbReference type="EMBL" id="AHD21885.1"/>
    </source>
</evidence>
<reference evidence="2 3" key="1">
    <citation type="journal article" date="2014" name="Genome Announc.">
        <title>Complete Genome of Rhodococcus pyridinivorans SB3094, a Methyl-Ethyl-Ketone-Degrading Bacterium Used for Bioaugmentation.</title>
        <authorList>
            <person name="Dueholm M.S."/>
            <person name="Albertsen M."/>
            <person name="D'Imperio S."/>
            <person name="Tale V.P."/>
            <person name="Lewis D."/>
            <person name="Nielsen P.H."/>
            <person name="Nielsen J.L."/>
        </authorList>
    </citation>
    <scope>NUCLEOTIDE SEQUENCE [LARGE SCALE GENOMIC DNA]</scope>
    <source>
        <strain evidence="2 3">SB3094</strain>
    </source>
</reference>
<dbReference type="KEGG" id="rpy:Y013_10985"/>
<sequence>MQWIVFLLLGWVVVSIAVAVIFGRIIRARDQREVPPPFPEDGDTRWEDAG</sequence>
<dbReference type="AlphaFoldDB" id="V9XIS2"/>
<accession>V9XIS2</accession>
<name>V9XIS2_9NOCA</name>